<dbReference type="Gene3D" id="3.40.50.300">
    <property type="entry name" value="P-loop containing nucleotide triphosphate hydrolases"/>
    <property type="match status" value="1"/>
</dbReference>
<reference evidence="3" key="1">
    <citation type="submission" date="2020-10" db="EMBL/GenBank/DDBJ databases">
        <authorList>
            <person name="Gilroy R."/>
        </authorList>
    </citation>
    <scope>NUCLEOTIDE SEQUENCE</scope>
    <source>
        <strain evidence="3">CHK195-26880</strain>
    </source>
</reference>
<evidence type="ECO:0000259" key="2">
    <source>
        <dbReference type="Pfam" id="PF13635"/>
    </source>
</evidence>
<proteinExistence type="predicted"/>
<dbReference type="PANTHER" id="PTHR33295:SF20">
    <property type="entry name" value="ATPASE"/>
    <property type="match status" value="1"/>
</dbReference>
<dbReference type="Pfam" id="PF13635">
    <property type="entry name" value="DUF4143"/>
    <property type="match status" value="1"/>
</dbReference>
<dbReference type="InterPro" id="IPR011335">
    <property type="entry name" value="Restrct_endonuc-II-like"/>
</dbReference>
<evidence type="ECO:0000259" key="1">
    <source>
        <dbReference type="Pfam" id="PF13173"/>
    </source>
</evidence>
<evidence type="ECO:0000313" key="3">
    <source>
        <dbReference type="EMBL" id="HIT37453.1"/>
    </source>
</evidence>
<protein>
    <submittedName>
        <fullName evidence="3">ATP-binding protein</fullName>
    </submittedName>
</protein>
<feature type="domain" description="DUF4143" evidence="2">
    <location>
        <begin position="199"/>
        <end position="346"/>
    </location>
</feature>
<reference evidence="3" key="2">
    <citation type="journal article" date="2021" name="PeerJ">
        <title>Extensive microbial diversity within the chicken gut microbiome revealed by metagenomics and culture.</title>
        <authorList>
            <person name="Gilroy R."/>
            <person name="Ravi A."/>
            <person name="Getino M."/>
            <person name="Pursley I."/>
            <person name="Horton D.L."/>
            <person name="Alikhan N.F."/>
            <person name="Baker D."/>
            <person name="Gharbi K."/>
            <person name="Hall N."/>
            <person name="Watson M."/>
            <person name="Adriaenssens E.M."/>
            <person name="Foster-Nyarko E."/>
            <person name="Jarju S."/>
            <person name="Secka A."/>
            <person name="Antonio M."/>
            <person name="Oren A."/>
            <person name="Chaudhuri R.R."/>
            <person name="La Ragione R."/>
            <person name="Hildebrand F."/>
            <person name="Pallen M.J."/>
        </authorList>
    </citation>
    <scope>NUCLEOTIDE SEQUENCE</scope>
    <source>
        <strain evidence="3">CHK195-26880</strain>
    </source>
</reference>
<dbReference type="InterPro" id="IPR027417">
    <property type="entry name" value="P-loop_NTPase"/>
</dbReference>
<dbReference type="PANTHER" id="PTHR33295">
    <property type="entry name" value="ATPASE"/>
    <property type="match status" value="1"/>
</dbReference>
<dbReference type="InterPro" id="IPR041682">
    <property type="entry name" value="AAA_14"/>
</dbReference>
<dbReference type="AlphaFoldDB" id="A0A9D1KAN4"/>
<dbReference type="GO" id="GO:0005524">
    <property type="term" value="F:ATP binding"/>
    <property type="evidence" value="ECO:0007669"/>
    <property type="project" value="UniProtKB-KW"/>
</dbReference>
<organism evidence="3 4">
    <name type="scientific">Candidatus Onthousia faecipullorum</name>
    <dbReference type="NCBI Taxonomy" id="2840887"/>
    <lineage>
        <taxon>Bacteria</taxon>
        <taxon>Bacillati</taxon>
        <taxon>Bacillota</taxon>
        <taxon>Bacilli</taxon>
        <taxon>Candidatus Onthousia</taxon>
    </lineage>
</organism>
<dbReference type="InterPro" id="IPR025420">
    <property type="entry name" value="DUF4143"/>
</dbReference>
<feature type="domain" description="AAA" evidence="1">
    <location>
        <begin position="20"/>
        <end position="149"/>
    </location>
</feature>
<name>A0A9D1KAN4_9FIRM</name>
<gene>
    <name evidence="3" type="ORF">IAB59_03110</name>
</gene>
<sequence>MIIRERYLKQIRPFYNQDLIKVLIGIRRSGKSVILTQIIDELKKKETDDEHIIYMNFEDFDYEEYTDSKKLNNYVKEKIKDDKKYYIFFDEIQNVNSWEKVVNSFRATKNTSIFITGSNSDLLSSDLATHIAGRYVSFKITPFTFSEVCELLDITDKSDLDETFNDYIKWGGMPQRFMQSDDASKKTYLSDIYDSIVIKDIVKRFNIKDIDLLNRIVTYILTTPAQTFSPESLKKYFESESRGVSLETLYNYLDYIVRANLVSKAERYDIRGKRILTGKYKYYLTDLGFTNILSDGKKEQLGAYLENIVYNELIARGYNVNIGNLENGEIDFIATRFEEKIYIQVAYILSDESVIKREFDAYKKIEDNYPKYVISMDKFDFSQNGIIHKNIIDWLLDK</sequence>
<comment type="caution">
    <text evidence="3">The sequence shown here is derived from an EMBL/GenBank/DDBJ whole genome shotgun (WGS) entry which is preliminary data.</text>
</comment>
<keyword evidence="3" id="KW-0067">ATP-binding</keyword>
<evidence type="ECO:0000313" key="4">
    <source>
        <dbReference type="Proteomes" id="UP000886833"/>
    </source>
</evidence>
<dbReference type="Proteomes" id="UP000886833">
    <property type="component" value="Unassembled WGS sequence"/>
</dbReference>
<keyword evidence="3" id="KW-0547">Nucleotide-binding</keyword>
<accession>A0A9D1KAN4</accession>
<dbReference type="EMBL" id="DVKQ01000041">
    <property type="protein sequence ID" value="HIT37453.1"/>
    <property type="molecule type" value="Genomic_DNA"/>
</dbReference>
<dbReference type="SUPFAM" id="SSF52540">
    <property type="entry name" value="P-loop containing nucleoside triphosphate hydrolases"/>
    <property type="match status" value="1"/>
</dbReference>
<dbReference type="Pfam" id="PF13173">
    <property type="entry name" value="AAA_14"/>
    <property type="match status" value="1"/>
</dbReference>
<dbReference type="SUPFAM" id="SSF52980">
    <property type="entry name" value="Restriction endonuclease-like"/>
    <property type="match status" value="1"/>
</dbReference>